<dbReference type="KEGG" id="ppsr:I6J18_08420"/>
<evidence type="ECO:0000313" key="2">
    <source>
        <dbReference type="EMBL" id="QQT01854.1"/>
    </source>
</evidence>
<evidence type="ECO:0000313" key="3">
    <source>
        <dbReference type="Proteomes" id="UP000595254"/>
    </source>
</evidence>
<dbReference type="RefSeq" id="WP_051387334.1">
    <property type="nucleotide sequence ID" value="NZ_CP068053.1"/>
</dbReference>
<dbReference type="AlphaFoldDB" id="A0A974S1S9"/>
<dbReference type="InterPro" id="IPR025847">
    <property type="entry name" value="MEDS_domain"/>
</dbReference>
<dbReference type="Proteomes" id="UP000595254">
    <property type="component" value="Chromosome"/>
</dbReference>
<proteinExistence type="predicted"/>
<sequence>MSEDQIGTKTEWMKQTNGGHIFYNFHELNGYFKNAITYIKTAFEQGDEVLFIENERLWSSLKEKLVMCLSTAQLRKVCYINNFDFYCMNGDFESATILAYFNKTQDDFTKKNSSFRTWAHVEWGCQEDIDIKISEYERIVDVTLCKSGLISVCAYDACRVSPTLEAILKRFHNFLLYDNERLIHSKEYSGF</sequence>
<dbReference type="EMBL" id="CP068053">
    <property type="protein sequence ID" value="QQT01854.1"/>
    <property type="molecule type" value="Genomic_DNA"/>
</dbReference>
<accession>A0A974S1S9</accession>
<feature type="domain" description="MEDS" evidence="1">
    <location>
        <begin position="20"/>
        <end position="164"/>
    </location>
</feature>
<dbReference type="Pfam" id="PF14417">
    <property type="entry name" value="MEDS"/>
    <property type="match status" value="1"/>
</dbReference>
<gene>
    <name evidence="2" type="ORF">I6J18_08420</name>
</gene>
<organism evidence="2 3">
    <name type="scientific">Peribacillus psychrosaccharolyticus</name>
    <name type="common">Bacillus psychrosaccharolyticus</name>
    <dbReference type="NCBI Taxonomy" id="1407"/>
    <lineage>
        <taxon>Bacteria</taxon>
        <taxon>Bacillati</taxon>
        <taxon>Bacillota</taxon>
        <taxon>Bacilli</taxon>
        <taxon>Bacillales</taxon>
        <taxon>Bacillaceae</taxon>
        <taxon>Peribacillus</taxon>
    </lineage>
</organism>
<keyword evidence="3" id="KW-1185">Reference proteome</keyword>
<reference evidence="2 3" key="1">
    <citation type="submission" date="2021-01" db="EMBL/GenBank/DDBJ databases">
        <title>FDA dAtabase for Regulatory Grade micrObial Sequences (FDA-ARGOS): Supporting development and validation of Infectious Disease Dx tests.</title>
        <authorList>
            <person name="Nelson B."/>
            <person name="Plummer A."/>
            <person name="Tallon L."/>
            <person name="Sadzewicz L."/>
            <person name="Zhao X."/>
            <person name="Boylan J."/>
            <person name="Ott S."/>
            <person name="Bowen H."/>
            <person name="Vavikolanu K."/>
            <person name="Mehta A."/>
            <person name="Aluvathingal J."/>
            <person name="Nadendla S."/>
            <person name="Myers T."/>
            <person name="Yan Y."/>
            <person name="Sichtig H."/>
        </authorList>
    </citation>
    <scope>NUCLEOTIDE SEQUENCE [LARGE SCALE GENOMIC DNA]</scope>
    <source>
        <strain evidence="2 3">FDAARGOS_1161</strain>
    </source>
</reference>
<protein>
    <submittedName>
        <fullName evidence="2">MEDS domain-containing protein</fullName>
    </submittedName>
</protein>
<name>A0A974S1S9_PERPY</name>
<evidence type="ECO:0000259" key="1">
    <source>
        <dbReference type="Pfam" id="PF14417"/>
    </source>
</evidence>